<evidence type="ECO:0000256" key="10">
    <source>
        <dbReference type="ARBA" id="ARBA00023002"/>
    </source>
</evidence>
<dbReference type="EC" id="1.3.99.-" evidence="14"/>
<evidence type="ECO:0000256" key="8">
    <source>
        <dbReference type="ARBA" id="ARBA00022723"/>
    </source>
</evidence>
<dbReference type="GO" id="GO:0046872">
    <property type="term" value="F:metal ion binding"/>
    <property type="evidence" value="ECO:0007669"/>
    <property type="project" value="UniProtKB-UniRule"/>
</dbReference>
<dbReference type="EMBL" id="CP032509">
    <property type="protein sequence ID" value="AZN71010.1"/>
    <property type="molecule type" value="Genomic_DNA"/>
</dbReference>
<evidence type="ECO:0000313" key="16">
    <source>
        <dbReference type="EMBL" id="AZN71010.1"/>
    </source>
</evidence>
<evidence type="ECO:0000256" key="6">
    <source>
        <dbReference type="ARBA" id="ARBA00022617"/>
    </source>
</evidence>
<evidence type="ECO:0000256" key="3">
    <source>
        <dbReference type="ARBA" id="ARBA00006501"/>
    </source>
</evidence>
<organism evidence="16 17">
    <name type="scientific">Georhizobium profundi</name>
    <dbReference type="NCBI Taxonomy" id="2341112"/>
    <lineage>
        <taxon>Bacteria</taxon>
        <taxon>Pseudomonadati</taxon>
        <taxon>Pseudomonadota</taxon>
        <taxon>Alphaproteobacteria</taxon>
        <taxon>Hyphomicrobiales</taxon>
        <taxon>Rhizobiaceae</taxon>
        <taxon>Georhizobium</taxon>
    </lineage>
</organism>
<comment type="catalytic activity">
    <reaction evidence="13 14">
        <text>protoporphyrinogen IX + 3 A = protoporphyrin IX + 3 AH2</text>
        <dbReference type="Rhea" id="RHEA:62000"/>
        <dbReference type="ChEBI" id="CHEBI:13193"/>
        <dbReference type="ChEBI" id="CHEBI:17499"/>
        <dbReference type="ChEBI" id="CHEBI:57306"/>
        <dbReference type="ChEBI" id="CHEBI:57307"/>
    </reaction>
</comment>
<dbReference type="Pfam" id="PF03653">
    <property type="entry name" value="UPF0093"/>
    <property type="match status" value="1"/>
</dbReference>
<keyword evidence="9 15" id="KW-1133">Transmembrane helix</keyword>
<dbReference type="InterPro" id="IPR005265">
    <property type="entry name" value="HemJ-like"/>
</dbReference>
<evidence type="ECO:0000256" key="2">
    <source>
        <dbReference type="ARBA" id="ARBA00005073"/>
    </source>
</evidence>
<evidence type="ECO:0000256" key="11">
    <source>
        <dbReference type="ARBA" id="ARBA00023004"/>
    </source>
</evidence>
<protein>
    <recommendedName>
        <fullName evidence="4 14">Protoporphyrinogen IX oxidase</fullName>
        <ecNumber evidence="14">1.3.99.-</ecNumber>
    </recommendedName>
</protein>
<evidence type="ECO:0000256" key="13">
    <source>
        <dbReference type="ARBA" id="ARBA00048390"/>
    </source>
</evidence>
<evidence type="ECO:0000256" key="9">
    <source>
        <dbReference type="ARBA" id="ARBA00022989"/>
    </source>
</evidence>
<keyword evidence="6 14" id="KW-0349">Heme</keyword>
<feature type="transmembrane region" description="Helical" evidence="15">
    <location>
        <begin position="83"/>
        <end position="104"/>
    </location>
</feature>
<evidence type="ECO:0000313" key="17">
    <source>
        <dbReference type="Proteomes" id="UP000268192"/>
    </source>
</evidence>
<dbReference type="AlphaFoldDB" id="A0A3Q8XP19"/>
<dbReference type="PANTHER" id="PTHR40255">
    <property type="entry name" value="UPF0093 MEMBRANE PROTEIN SLR1790"/>
    <property type="match status" value="1"/>
</dbReference>
<keyword evidence="10" id="KW-0560">Oxidoreductase</keyword>
<evidence type="ECO:0000256" key="1">
    <source>
        <dbReference type="ARBA" id="ARBA00004651"/>
    </source>
</evidence>
<comment type="pathway">
    <text evidence="2 14">Porphyrin-containing compound metabolism; protoporphyrin-IX biosynthesis; protoporphyrin-IX from protoporphyrinogen-IX: step 1/1.</text>
</comment>
<comment type="similarity">
    <text evidence="3 14">Belongs to the HemJ family.</text>
</comment>
<feature type="transmembrane region" description="Helical" evidence="15">
    <location>
        <begin position="6"/>
        <end position="28"/>
    </location>
</feature>
<proteinExistence type="inferred from homology"/>
<keyword evidence="5 14" id="KW-1003">Cell membrane</keyword>
<evidence type="ECO:0000256" key="7">
    <source>
        <dbReference type="ARBA" id="ARBA00022692"/>
    </source>
</evidence>
<gene>
    <name evidence="16" type="ORF">D5400_06730</name>
</gene>
<dbReference type="OrthoDB" id="7570050at2"/>
<feature type="transmembrane region" description="Helical" evidence="15">
    <location>
        <begin position="48"/>
        <end position="71"/>
    </location>
</feature>
<dbReference type="UniPathway" id="UPA00251">
    <property type="reaction ID" value="UER00324"/>
</dbReference>
<keyword evidence="17" id="KW-1185">Reference proteome</keyword>
<evidence type="ECO:0000256" key="15">
    <source>
        <dbReference type="SAM" id="Phobius"/>
    </source>
</evidence>
<keyword evidence="7 15" id="KW-0812">Transmembrane</keyword>
<dbReference type="KEGG" id="abaw:D5400_06730"/>
<evidence type="ECO:0000256" key="5">
    <source>
        <dbReference type="ARBA" id="ARBA00022475"/>
    </source>
</evidence>
<comment type="subcellular location">
    <subcellularLocation>
        <location evidence="1">Cell membrane</location>
        <topology evidence="1">Multi-pass membrane protein</topology>
    </subcellularLocation>
</comment>
<keyword evidence="11 14" id="KW-0408">Iron</keyword>
<comment type="function">
    <text evidence="14">Catalyzes the oxidation of protoporphyrinogen IX to protoporphyrin IX.</text>
</comment>
<evidence type="ECO:0000256" key="12">
    <source>
        <dbReference type="ARBA" id="ARBA00023136"/>
    </source>
</evidence>
<dbReference type="GO" id="GO:0070818">
    <property type="term" value="F:protoporphyrinogen oxidase activity"/>
    <property type="evidence" value="ECO:0007669"/>
    <property type="project" value="UniProtKB-UniRule"/>
</dbReference>
<dbReference type="Proteomes" id="UP000268192">
    <property type="component" value="Chromosome"/>
</dbReference>
<evidence type="ECO:0000256" key="4">
    <source>
        <dbReference type="ARBA" id="ARBA00017504"/>
    </source>
</evidence>
<dbReference type="RefSeq" id="WP_126008846.1">
    <property type="nucleotide sequence ID" value="NZ_CP032509.1"/>
</dbReference>
<dbReference type="PIRSF" id="PIRSF004638">
    <property type="entry name" value="UCP004638"/>
    <property type="match status" value="1"/>
</dbReference>
<name>A0A3Q8XP19_9HYPH</name>
<accession>A0A3Q8XP19</accession>
<dbReference type="GO" id="GO:0006782">
    <property type="term" value="P:protoporphyrinogen IX biosynthetic process"/>
    <property type="evidence" value="ECO:0007669"/>
    <property type="project" value="UniProtKB-UniRule"/>
</dbReference>
<evidence type="ECO:0000256" key="14">
    <source>
        <dbReference type="PIRNR" id="PIRNR004638"/>
    </source>
</evidence>
<keyword evidence="8 14" id="KW-0479">Metal-binding</keyword>
<dbReference type="GO" id="GO:0005886">
    <property type="term" value="C:plasma membrane"/>
    <property type="evidence" value="ECO:0007669"/>
    <property type="project" value="UniProtKB-SubCell"/>
</dbReference>
<reference evidence="16 17" key="1">
    <citation type="submission" date="2018-09" db="EMBL/GenBank/DDBJ databases">
        <title>Marinorhizobium profundi gen. nov., sp. nov., isolated from a deep-sea sediment sample from the New Britain Trench and proposal of Marinorhizobiaceae fam. nov. in the order Rhizobiales of the class Alphaproteobacteria.</title>
        <authorList>
            <person name="Cao J."/>
        </authorList>
    </citation>
    <scope>NUCLEOTIDE SEQUENCE [LARGE SCALE GENOMIC DNA]</scope>
    <source>
        <strain evidence="16 17">WS11</strain>
    </source>
</reference>
<feature type="transmembrane region" description="Helical" evidence="15">
    <location>
        <begin position="116"/>
        <end position="135"/>
    </location>
</feature>
<comment type="cofactor">
    <cofactor evidence="14">
        <name>heme b</name>
        <dbReference type="ChEBI" id="CHEBI:60344"/>
    </cofactor>
    <text evidence="14">Binds 1 heme b (iron(II)-protoporphyrin IX) group per subunit.</text>
</comment>
<keyword evidence="12 14" id="KW-0472">Membrane</keyword>
<dbReference type="PANTHER" id="PTHR40255:SF1">
    <property type="entry name" value="PROTOPORPHYRINOGEN IX OXIDASE"/>
    <property type="match status" value="1"/>
</dbReference>
<sequence length="166" mass="18398">MMVWLKFLHIATIAIWSAGLVSLPGLYVQRAHARDDDTLYRLQGMVRFAYVALISPAAFVAIATGTALILVQETFEPWFHLKLLLVALLVVVHVLTGLVIIRLFREGETYSSWRAVVVTILTVIVATAIIGVVLLKPDLGDQLLPDILSEPGALGDMFQPFIDRYL</sequence>